<sequence length="25" mass="2714">MTLPCVFASQYCVNVLLQQKGSGNL</sequence>
<proteinExistence type="predicted"/>
<accession>A0A0E9W3C7</accession>
<name>A0A0E9W3C7_ANGAN</name>
<dbReference type="EMBL" id="GBXM01024492">
    <property type="protein sequence ID" value="JAH84085.1"/>
    <property type="molecule type" value="Transcribed_RNA"/>
</dbReference>
<protein>
    <submittedName>
        <fullName evidence="1">Uncharacterized protein</fullName>
    </submittedName>
</protein>
<reference evidence="1" key="2">
    <citation type="journal article" date="2015" name="Fish Shellfish Immunol.">
        <title>Early steps in the European eel (Anguilla anguilla)-Vibrio vulnificus interaction in the gills: Role of the RtxA13 toxin.</title>
        <authorList>
            <person name="Callol A."/>
            <person name="Pajuelo D."/>
            <person name="Ebbesson L."/>
            <person name="Teles M."/>
            <person name="MacKenzie S."/>
            <person name="Amaro C."/>
        </authorList>
    </citation>
    <scope>NUCLEOTIDE SEQUENCE</scope>
</reference>
<dbReference type="AlphaFoldDB" id="A0A0E9W3C7"/>
<reference evidence="1" key="1">
    <citation type="submission" date="2014-11" db="EMBL/GenBank/DDBJ databases">
        <authorList>
            <person name="Amaro Gonzalez C."/>
        </authorList>
    </citation>
    <scope>NUCLEOTIDE SEQUENCE</scope>
</reference>
<evidence type="ECO:0000313" key="1">
    <source>
        <dbReference type="EMBL" id="JAH84085.1"/>
    </source>
</evidence>
<organism evidence="1">
    <name type="scientific">Anguilla anguilla</name>
    <name type="common">European freshwater eel</name>
    <name type="synonym">Muraena anguilla</name>
    <dbReference type="NCBI Taxonomy" id="7936"/>
    <lineage>
        <taxon>Eukaryota</taxon>
        <taxon>Metazoa</taxon>
        <taxon>Chordata</taxon>
        <taxon>Craniata</taxon>
        <taxon>Vertebrata</taxon>
        <taxon>Euteleostomi</taxon>
        <taxon>Actinopterygii</taxon>
        <taxon>Neopterygii</taxon>
        <taxon>Teleostei</taxon>
        <taxon>Anguilliformes</taxon>
        <taxon>Anguillidae</taxon>
        <taxon>Anguilla</taxon>
    </lineage>
</organism>